<protein>
    <submittedName>
        <fullName evidence="1">Uncharacterized protein</fullName>
    </submittedName>
</protein>
<gene>
    <name evidence="1" type="ORF">VNO78_03020</name>
</gene>
<dbReference type="EMBL" id="JAYMYS010000001">
    <property type="protein sequence ID" value="KAK7411585.1"/>
    <property type="molecule type" value="Genomic_DNA"/>
</dbReference>
<evidence type="ECO:0000313" key="1">
    <source>
        <dbReference type="EMBL" id="KAK7411585.1"/>
    </source>
</evidence>
<dbReference type="Proteomes" id="UP001386955">
    <property type="component" value="Unassembled WGS sequence"/>
</dbReference>
<name>A0AAN9XV79_PSOTE</name>
<proteinExistence type="predicted"/>
<evidence type="ECO:0000313" key="2">
    <source>
        <dbReference type="Proteomes" id="UP001386955"/>
    </source>
</evidence>
<dbReference type="AlphaFoldDB" id="A0AAN9XV79"/>
<accession>A0AAN9XV79</accession>
<organism evidence="1 2">
    <name type="scientific">Psophocarpus tetragonolobus</name>
    <name type="common">Winged bean</name>
    <name type="synonym">Dolichos tetragonolobus</name>
    <dbReference type="NCBI Taxonomy" id="3891"/>
    <lineage>
        <taxon>Eukaryota</taxon>
        <taxon>Viridiplantae</taxon>
        <taxon>Streptophyta</taxon>
        <taxon>Embryophyta</taxon>
        <taxon>Tracheophyta</taxon>
        <taxon>Spermatophyta</taxon>
        <taxon>Magnoliopsida</taxon>
        <taxon>eudicotyledons</taxon>
        <taxon>Gunneridae</taxon>
        <taxon>Pentapetalae</taxon>
        <taxon>rosids</taxon>
        <taxon>fabids</taxon>
        <taxon>Fabales</taxon>
        <taxon>Fabaceae</taxon>
        <taxon>Papilionoideae</taxon>
        <taxon>50 kb inversion clade</taxon>
        <taxon>NPAAA clade</taxon>
        <taxon>indigoferoid/millettioid clade</taxon>
        <taxon>Phaseoleae</taxon>
        <taxon>Psophocarpus</taxon>
    </lineage>
</organism>
<keyword evidence="2" id="KW-1185">Reference proteome</keyword>
<reference evidence="1 2" key="1">
    <citation type="submission" date="2024-01" db="EMBL/GenBank/DDBJ databases">
        <title>The genomes of 5 underutilized Papilionoideae crops provide insights into root nodulation and disease resistanc.</title>
        <authorList>
            <person name="Jiang F."/>
        </authorList>
    </citation>
    <scope>NUCLEOTIDE SEQUENCE [LARGE SCALE GENOMIC DNA]</scope>
    <source>
        <strain evidence="1">DUOXIRENSHENG_FW03</strain>
        <tissue evidence="1">Leaves</tissue>
    </source>
</reference>
<comment type="caution">
    <text evidence="1">The sequence shown here is derived from an EMBL/GenBank/DDBJ whole genome shotgun (WGS) entry which is preliminary data.</text>
</comment>
<sequence length="68" mass="7692">MEDKMVGEGKRLEGEGKERWWIQGKGEGRVTSRGDAGLWLMSKGKAKREVFFMGFVEHSGKVEQSCDN</sequence>